<organism evidence="1 2">
    <name type="scientific">Candidatus Komeilibacteria bacterium CG_4_9_14_0_8_um_filter_36_9</name>
    <dbReference type="NCBI Taxonomy" id="1974473"/>
    <lineage>
        <taxon>Bacteria</taxon>
        <taxon>Candidatus Komeiliibacteriota</taxon>
    </lineage>
</organism>
<dbReference type="AlphaFoldDB" id="A0A2M8DQQ6"/>
<evidence type="ECO:0000313" key="2">
    <source>
        <dbReference type="Proteomes" id="UP000230136"/>
    </source>
</evidence>
<proteinExistence type="predicted"/>
<evidence type="ECO:0000313" key="1">
    <source>
        <dbReference type="EMBL" id="PJC01552.1"/>
    </source>
</evidence>
<name>A0A2M8DQQ6_9BACT</name>
<accession>A0A2M8DQQ6</accession>
<sequence>MNIPKVKFTDIPISKEVDWIHGFLFQNEWGWGKHIIKKHPKIKKVFSFKTEEEQVKFLRNYIIQFKKDNQKLIEKNKIKYQIEWQKIEKDFLITLSEIIQINWPKNKKIIKAMASINPICPRFLNDWSFSIFYNYKKMSHVMEVIMHESCHFLYFEKWKKLYPKVSNKKFESPHIEWHLSEIIAPIILNDQKIKKILKQKAVFYEEHEIIKINNKTAPEYFAELYNKNKDFEQFLDKSYKAIKKNKNLFNDK</sequence>
<comment type="caution">
    <text evidence="1">The sequence shown here is derived from an EMBL/GenBank/DDBJ whole genome shotgun (WGS) entry which is preliminary data.</text>
</comment>
<reference evidence="2" key="1">
    <citation type="submission" date="2017-09" db="EMBL/GenBank/DDBJ databases">
        <title>Depth-based differentiation of microbial function through sediment-hosted aquifers and enrichment of novel symbionts in the deep terrestrial subsurface.</title>
        <authorList>
            <person name="Probst A.J."/>
            <person name="Ladd B."/>
            <person name="Jarett J.K."/>
            <person name="Geller-Mcgrath D.E."/>
            <person name="Sieber C.M.K."/>
            <person name="Emerson J.B."/>
            <person name="Anantharaman K."/>
            <person name="Thomas B.C."/>
            <person name="Malmstrom R."/>
            <person name="Stieglmeier M."/>
            <person name="Klingl A."/>
            <person name="Woyke T."/>
            <person name="Ryan C.M."/>
            <person name="Banfield J.F."/>
        </authorList>
    </citation>
    <scope>NUCLEOTIDE SEQUENCE [LARGE SCALE GENOMIC DNA]</scope>
</reference>
<protein>
    <recommendedName>
        <fullName evidence="3">DUF2268 domain-containing protein</fullName>
    </recommendedName>
</protein>
<gene>
    <name evidence="1" type="ORF">CO073_03330</name>
</gene>
<dbReference type="EMBL" id="PFSY01000154">
    <property type="protein sequence ID" value="PJC01552.1"/>
    <property type="molecule type" value="Genomic_DNA"/>
</dbReference>
<dbReference type="Proteomes" id="UP000230136">
    <property type="component" value="Unassembled WGS sequence"/>
</dbReference>
<evidence type="ECO:0008006" key="3">
    <source>
        <dbReference type="Google" id="ProtNLM"/>
    </source>
</evidence>